<evidence type="ECO:0000313" key="2">
    <source>
        <dbReference type="Proteomes" id="UP001626550"/>
    </source>
</evidence>
<comment type="caution">
    <text evidence="1">The sequence shown here is derived from an EMBL/GenBank/DDBJ whole genome shotgun (WGS) entry which is preliminary data.</text>
</comment>
<organism evidence="1 2">
    <name type="scientific">Cichlidogyrus casuarinus</name>
    <dbReference type="NCBI Taxonomy" id="1844966"/>
    <lineage>
        <taxon>Eukaryota</taxon>
        <taxon>Metazoa</taxon>
        <taxon>Spiralia</taxon>
        <taxon>Lophotrochozoa</taxon>
        <taxon>Platyhelminthes</taxon>
        <taxon>Monogenea</taxon>
        <taxon>Monopisthocotylea</taxon>
        <taxon>Dactylogyridea</taxon>
        <taxon>Ancyrocephalidae</taxon>
        <taxon>Cichlidogyrus</taxon>
    </lineage>
</organism>
<protein>
    <recommendedName>
        <fullName evidence="3">Maturase K</fullName>
    </recommendedName>
</protein>
<gene>
    <name evidence="1" type="ORF">Ciccas_013087</name>
</gene>
<keyword evidence="2" id="KW-1185">Reference proteome</keyword>
<reference evidence="1 2" key="1">
    <citation type="submission" date="2024-11" db="EMBL/GenBank/DDBJ databases">
        <title>Adaptive evolution of stress response genes in parasites aligns with host niche diversity.</title>
        <authorList>
            <person name="Hahn C."/>
            <person name="Resl P."/>
        </authorList>
    </citation>
    <scope>NUCLEOTIDE SEQUENCE [LARGE SCALE GENOMIC DNA]</scope>
    <source>
        <strain evidence="1">EGGRZ-B1_66</strain>
        <tissue evidence="1">Body</tissue>
    </source>
</reference>
<name>A0ABD2PNW6_9PLAT</name>
<proteinExistence type="predicted"/>
<dbReference type="AlphaFoldDB" id="A0ABD2PNW6"/>
<dbReference type="Proteomes" id="UP001626550">
    <property type="component" value="Unassembled WGS sequence"/>
</dbReference>
<evidence type="ECO:0000313" key="1">
    <source>
        <dbReference type="EMBL" id="KAL3308382.1"/>
    </source>
</evidence>
<sequence length="241" mass="28028">QSAKPSRNASRTRASDSVGFITVRTSNAIWKSWVLVRIRRGFVGHFFDLPSLPMHLIPDFVRQLGLKAGDDAASNSFLEFFEENYVRDRCRFPVACWSLYNRHEDEIPTTNNFLEANNSVINHQIGYHRHHFIRTMQVLQRDHSRSVVVKAKLDLDDADYPQRHSKAYQCFLSNLRIIRRNFPPILDNPGTNVENNLPQIERYLKEVSKVNGWKRKRSCKLLGLRRFSMEGVGVCRGDEIK</sequence>
<evidence type="ECO:0008006" key="3">
    <source>
        <dbReference type="Google" id="ProtNLM"/>
    </source>
</evidence>
<feature type="non-terminal residue" evidence="1">
    <location>
        <position position="1"/>
    </location>
</feature>
<dbReference type="EMBL" id="JBJKFK010005329">
    <property type="protein sequence ID" value="KAL3308382.1"/>
    <property type="molecule type" value="Genomic_DNA"/>
</dbReference>
<accession>A0ABD2PNW6</accession>